<dbReference type="EMBL" id="JAHZIJ010000018">
    <property type="protein sequence ID" value="MBW7476917.1"/>
    <property type="molecule type" value="Genomic_DNA"/>
</dbReference>
<dbReference type="InterPro" id="IPR029063">
    <property type="entry name" value="SAM-dependent_MTases_sf"/>
</dbReference>
<dbReference type="InterPro" id="IPR023267">
    <property type="entry name" value="RCMT"/>
</dbReference>
<gene>
    <name evidence="9" type="ORF">K0T92_19550</name>
</gene>
<evidence type="ECO:0000256" key="3">
    <source>
        <dbReference type="ARBA" id="ARBA00022679"/>
    </source>
</evidence>
<dbReference type="Gene3D" id="3.30.70.1170">
    <property type="entry name" value="Sun protein, domain 3"/>
    <property type="match status" value="1"/>
</dbReference>
<keyword evidence="5 6" id="KW-0694">RNA-binding</keyword>
<dbReference type="Gene3D" id="3.40.50.150">
    <property type="entry name" value="Vaccinia Virus protein VP39"/>
    <property type="match status" value="1"/>
</dbReference>
<dbReference type="InterPro" id="IPR031341">
    <property type="entry name" value="Methyltr_RsmF_N"/>
</dbReference>
<proteinExistence type="inferred from homology"/>
<evidence type="ECO:0000313" key="10">
    <source>
        <dbReference type="Proteomes" id="UP000812277"/>
    </source>
</evidence>
<keyword evidence="4 6" id="KW-0949">S-adenosyl-L-methionine</keyword>
<dbReference type="InterPro" id="IPR001678">
    <property type="entry name" value="MeTrfase_RsmB-F_NOP2_dom"/>
</dbReference>
<feature type="compositionally biased region" description="Basic and acidic residues" evidence="7">
    <location>
        <begin position="330"/>
        <end position="348"/>
    </location>
</feature>
<reference evidence="9 10" key="1">
    <citation type="submission" date="2021-07" db="EMBL/GenBank/DDBJ databases">
        <title>Paenibacillus radiodurans sp. nov., isolated from the southeastern edge of Tengger Desert.</title>
        <authorList>
            <person name="Zhang G."/>
        </authorList>
    </citation>
    <scope>NUCLEOTIDE SEQUENCE [LARGE SCALE GENOMIC DNA]</scope>
    <source>
        <strain evidence="9 10">DT7-4</strain>
    </source>
</reference>
<dbReference type="Pfam" id="PF01189">
    <property type="entry name" value="Methyltr_RsmB-F"/>
    <property type="match status" value="1"/>
</dbReference>
<dbReference type="Gene3D" id="2.30.130.60">
    <property type="match status" value="1"/>
</dbReference>
<keyword evidence="10" id="KW-1185">Reference proteome</keyword>
<evidence type="ECO:0000256" key="2">
    <source>
        <dbReference type="ARBA" id="ARBA00022603"/>
    </source>
</evidence>
<dbReference type="PRINTS" id="PR02008">
    <property type="entry name" value="RCMTFAMILY"/>
</dbReference>
<dbReference type="InterPro" id="IPR049560">
    <property type="entry name" value="MeTrfase_RsmB-F_NOP2_cat"/>
</dbReference>
<keyword evidence="1" id="KW-0963">Cytoplasm</keyword>
<dbReference type="InterPro" id="IPR031340">
    <property type="entry name" value="RsmF_methylt_CI"/>
</dbReference>
<dbReference type="GO" id="GO:0008168">
    <property type="term" value="F:methyltransferase activity"/>
    <property type="evidence" value="ECO:0007669"/>
    <property type="project" value="UniProtKB-KW"/>
</dbReference>
<feature type="region of interest" description="Disordered" evidence="7">
    <location>
        <begin position="308"/>
        <end position="357"/>
    </location>
</feature>
<evidence type="ECO:0000256" key="6">
    <source>
        <dbReference type="PROSITE-ProRule" id="PRU01023"/>
    </source>
</evidence>
<dbReference type="CDD" id="cd02440">
    <property type="entry name" value="AdoMet_MTases"/>
    <property type="match status" value="1"/>
</dbReference>
<feature type="binding site" evidence="6">
    <location>
        <begin position="123"/>
        <end position="129"/>
    </location>
    <ligand>
        <name>S-adenosyl-L-methionine</name>
        <dbReference type="ChEBI" id="CHEBI:59789"/>
    </ligand>
</feature>
<dbReference type="PANTHER" id="PTHR22807">
    <property type="entry name" value="NOP2 YEAST -RELATED NOL1/NOP2/FMU SUN DOMAIN-CONTAINING"/>
    <property type="match status" value="1"/>
</dbReference>
<dbReference type="CDD" id="cd21147">
    <property type="entry name" value="RsmF_methylt_CTD1"/>
    <property type="match status" value="1"/>
</dbReference>
<evidence type="ECO:0000256" key="5">
    <source>
        <dbReference type="ARBA" id="ARBA00022884"/>
    </source>
</evidence>
<dbReference type="SUPFAM" id="SSF53335">
    <property type="entry name" value="S-adenosyl-L-methionine-dependent methyltransferases"/>
    <property type="match status" value="1"/>
</dbReference>
<dbReference type="InterPro" id="IPR027391">
    <property type="entry name" value="Nol1_Nop2_Fmu_2"/>
</dbReference>
<name>A0ABS7DAF3_9BACL</name>
<feature type="active site" description="Nucleophile" evidence="6">
    <location>
        <position position="245"/>
    </location>
</feature>
<sequence>MVTSKESKPLRLTLPQTFIDNMQAILGSQTDSFLNSYNEPRTYGLRLNPLKAAALDKILPALTEQFGLQPIPWCATGYYYNEEFRPGKHPYHAAGLYYIQEPSAMTAAELLDPQPGEVILDLAAAPGGKTTQIAGKMHGQGVLVANEIHPARAKILSENVERCGIVNAIVTSAAPDELSRRFPALFDRIMLDAPCSGEGMFRKDEGAIAEWSDSHVAMCAARQSDILEHAAIMLKPGGRLVYSTCTFNRSENEDTIHAFCLAHPEFEVSQIERVWPHESRGEGHFVAVLHKAKPSDVVADACSSHASAAEDGPAERISSSAQTVTAPKLRAREARSNSSRDRGADRGRRSSSGGAGGSSAADMALLHAFCAAALPGGAGLGPGEPLRFGDALYWLPHTNSGSPIRASDLQGLKVARPGLHLGDIRTNRIEPSHSLALAVSAHAAAWVQSYRPDAPEIAAFLRGETLPAQEGSSGWGLIAVDDLPLGWGKASGGQIKNHLPKGLRWFK</sequence>
<dbReference type="PANTHER" id="PTHR22807:SF30">
    <property type="entry name" value="28S RRNA (CYTOSINE(4447)-C(5))-METHYLTRANSFERASE-RELATED"/>
    <property type="match status" value="1"/>
</dbReference>
<dbReference type="PROSITE" id="PS51686">
    <property type="entry name" value="SAM_MT_RSMB_NOP"/>
    <property type="match status" value="1"/>
</dbReference>
<evidence type="ECO:0000256" key="4">
    <source>
        <dbReference type="ARBA" id="ARBA00022691"/>
    </source>
</evidence>
<dbReference type="GO" id="GO:0032259">
    <property type="term" value="P:methylation"/>
    <property type="evidence" value="ECO:0007669"/>
    <property type="project" value="UniProtKB-KW"/>
</dbReference>
<evidence type="ECO:0000256" key="1">
    <source>
        <dbReference type="ARBA" id="ARBA00022490"/>
    </source>
</evidence>
<feature type="binding site" evidence="6">
    <location>
        <position position="192"/>
    </location>
    <ligand>
        <name>S-adenosyl-L-methionine</name>
        <dbReference type="ChEBI" id="CHEBI:59789"/>
    </ligand>
</feature>
<protein>
    <submittedName>
        <fullName evidence="9">RsmB/NOP family class I SAM-dependent RNA methyltransferase</fullName>
    </submittedName>
</protein>
<keyword evidence="2 6" id="KW-0489">Methyltransferase</keyword>
<comment type="caution">
    <text evidence="9">The sequence shown here is derived from an EMBL/GenBank/DDBJ whole genome shotgun (WGS) entry which is preliminary data.</text>
</comment>
<dbReference type="Pfam" id="PF17126">
    <property type="entry name" value="RsmF_methylt_CI"/>
    <property type="match status" value="1"/>
</dbReference>
<keyword evidence="3 6" id="KW-0808">Transferase</keyword>
<organism evidence="9 10">
    <name type="scientific">Paenibacillus oenotherae</name>
    <dbReference type="NCBI Taxonomy" id="1435645"/>
    <lineage>
        <taxon>Bacteria</taxon>
        <taxon>Bacillati</taxon>
        <taxon>Bacillota</taxon>
        <taxon>Bacilli</taxon>
        <taxon>Bacillales</taxon>
        <taxon>Paenibacillaceae</taxon>
        <taxon>Paenibacillus</taxon>
    </lineage>
</organism>
<evidence type="ECO:0000256" key="7">
    <source>
        <dbReference type="SAM" id="MobiDB-lite"/>
    </source>
</evidence>
<dbReference type="Pfam" id="PF17125">
    <property type="entry name" value="Methyltr_RsmF_N"/>
    <property type="match status" value="1"/>
</dbReference>
<comment type="similarity">
    <text evidence="6">Belongs to the class I-like SAM-binding methyltransferase superfamily. RsmB/NOP family.</text>
</comment>
<comment type="caution">
    <text evidence="6">Lacks conserved residue(s) required for the propagation of feature annotation.</text>
</comment>
<dbReference type="Pfam" id="PF13636">
    <property type="entry name" value="Methyltranf_PUA"/>
    <property type="match status" value="1"/>
</dbReference>
<feature type="domain" description="SAM-dependent MTase RsmB/NOP-type" evidence="8">
    <location>
        <begin position="33"/>
        <end position="292"/>
    </location>
</feature>
<evidence type="ECO:0000259" key="8">
    <source>
        <dbReference type="PROSITE" id="PS51686"/>
    </source>
</evidence>
<accession>A0ABS7DAF3</accession>
<feature type="binding site" evidence="6">
    <location>
        <position position="147"/>
    </location>
    <ligand>
        <name>S-adenosyl-L-methionine</name>
        <dbReference type="ChEBI" id="CHEBI:59789"/>
    </ligand>
</feature>
<dbReference type="Proteomes" id="UP000812277">
    <property type="component" value="Unassembled WGS sequence"/>
</dbReference>
<evidence type="ECO:0000313" key="9">
    <source>
        <dbReference type="EMBL" id="MBW7476917.1"/>
    </source>
</evidence>